<dbReference type="Pfam" id="PF00188">
    <property type="entry name" value="CAP"/>
    <property type="match status" value="1"/>
</dbReference>
<accession>B7KH21</accession>
<evidence type="ECO:0000313" key="2">
    <source>
        <dbReference type="EMBL" id="ACK73508.1"/>
    </source>
</evidence>
<dbReference type="eggNOG" id="COG2340">
    <property type="taxonomic scope" value="Bacteria"/>
</dbReference>
<name>B7KH21_GLOC7</name>
<organism evidence="2 3">
    <name type="scientific">Gloeothece citriformis (strain PCC 7424)</name>
    <name type="common">Cyanothece sp. (strain PCC 7424)</name>
    <dbReference type="NCBI Taxonomy" id="65393"/>
    <lineage>
        <taxon>Bacteria</taxon>
        <taxon>Bacillati</taxon>
        <taxon>Cyanobacteriota</taxon>
        <taxon>Cyanophyceae</taxon>
        <taxon>Oscillatoriophycideae</taxon>
        <taxon>Chroococcales</taxon>
        <taxon>Aphanothecaceae</taxon>
        <taxon>Gloeothece</taxon>
        <taxon>Gloeothece citriformis</taxon>
    </lineage>
</organism>
<dbReference type="InterPro" id="IPR014044">
    <property type="entry name" value="CAP_dom"/>
</dbReference>
<evidence type="ECO:0000259" key="1">
    <source>
        <dbReference type="Pfam" id="PF00188"/>
    </source>
</evidence>
<feature type="domain" description="SCP" evidence="1">
    <location>
        <begin position="113"/>
        <end position="184"/>
    </location>
</feature>
<gene>
    <name evidence="2" type="ordered locus">PCC7424_5158</name>
</gene>
<keyword evidence="3" id="KW-1185">Reference proteome</keyword>
<reference evidence="3" key="1">
    <citation type="journal article" date="2011" name="MBio">
        <title>Novel metabolic attributes of the genus Cyanothece, comprising a group of unicellular nitrogen-fixing Cyanobacteria.</title>
        <authorList>
            <person name="Bandyopadhyay A."/>
            <person name="Elvitigala T."/>
            <person name="Welsh E."/>
            <person name="Stockel J."/>
            <person name="Liberton M."/>
            <person name="Min H."/>
            <person name="Sherman L.A."/>
            <person name="Pakrasi H.B."/>
        </authorList>
    </citation>
    <scope>NUCLEOTIDE SEQUENCE [LARGE SCALE GENOMIC DNA]</scope>
    <source>
        <strain evidence="3">PCC 7424</strain>
    </source>
</reference>
<dbReference type="InterPro" id="IPR035940">
    <property type="entry name" value="CAP_sf"/>
</dbReference>
<sequence>MTLGLSLGIYSLFVEITNILKLFPLLAQTQYEIELLNLTNTQKQKVRLVSLQMSSQLNQAQDLIKYQQTLISQTPSSTPPVEANKQECEGEKILSALICPGDELNAQENQLYELINQYRLQKGLSSIPLSPSLNRVANRHLQDLQSNEKLYNRNGRDWRFGWSDCPYDGNNPSTFSCMWAAPQRLKTAYSGKGYELLCGGKGKITPQEALRCWQKSNSNHNVILNGGEWQNYQWNAIGIAIDKGYANLWFGQEFDRTTQTSNPPKPLPRPGRIW</sequence>
<dbReference type="EMBL" id="CP001291">
    <property type="protein sequence ID" value="ACK73508.1"/>
    <property type="molecule type" value="Genomic_DNA"/>
</dbReference>
<protein>
    <recommendedName>
        <fullName evidence="1">SCP domain-containing protein</fullName>
    </recommendedName>
</protein>
<dbReference type="Gene3D" id="3.40.33.10">
    <property type="entry name" value="CAP"/>
    <property type="match status" value="1"/>
</dbReference>
<dbReference type="STRING" id="65393.PCC7424_5158"/>
<dbReference type="KEGG" id="cyc:PCC7424_5158"/>
<dbReference type="HOGENOM" id="CLU_908262_0_0_3"/>
<dbReference type="Proteomes" id="UP000002384">
    <property type="component" value="Chromosome"/>
</dbReference>
<evidence type="ECO:0000313" key="3">
    <source>
        <dbReference type="Proteomes" id="UP000002384"/>
    </source>
</evidence>
<dbReference type="AlphaFoldDB" id="B7KH21"/>
<proteinExistence type="predicted"/>